<feature type="compositionally biased region" description="Low complexity" evidence="1">
    <location>
        <begin position="28"/>
        <end position="44"/>
    </location>
</feature>
<evidence type="ECO:0000313" key="2">
    <source>
        <dbReference type="EMBL" id="KAF9439988.1"/>
    </source>
</evidence>
<proteinExistence type="predicted"/>
<reference evidence="2" key="1">
    <citation type="submission" date="2020-11" db="EMBL/GenBank/DDBJ databases">
        <authorList>
            <consortium name="DOE Joint Genome Institute"/>
            <person name="Ahrendt S."/>
            <person name="Riley R."/>
            <person name="Andreopoulos W."/>
            <person name="Labutti K."/>
            <person name="Pangilinan J."/>
            <person name="Ruiz-Duenas F.J."/>
            <person name="Barrasa J.M."/>
            <person name="Sanchez-Garcia M."/>
            <person name="Camarero S."/>
            <person name="Miyauchi S."/>
            <person name="Serrano A."/>
            <person name="Linde D."/>
            <person name="Babiker R."/>
            <person name="Drula E."/>
            <person name="Ayuso-Fernandez I."/>
            <person name="Pacheco R."/>
            <person name="Padilla G."/>
            <person name="Ferreira P."/>
            <person name="Barriuso J."/>
            <person name="Kellner H."/>
            <person name="Castanera R."/>
            <person name="Alfaro M."/>
            <person name="Ramirez L."/>
            <person name="Pisabarro A.G."/>
            <person name="Kuo A."/>
            <person name="Tritt A."/>
            <person name="Lipzen A."/>
            <person name="He G."/>
            <person name="Yan M."/>
            <person name="Ng V."/>
            <person name="Cullen D."/>
            <person name="Martin F."/>
            <person name="Rosso M.-N."/>
            <person name="Henrissat B."/>
            <person name="Hibbett D."/>
            <person name="Martinez A.T."/>
            <person name="Grigoriev I.V."/>
        </authorList>
    </citation>
    <scope>NUCLEOTIDE SEQUENCE</scope>
    <source>
        <strain evidence="2">MF-IS2</strain>
    </source>
</reference>
<dbReference type="AlphaFoldDB" id="A0A9P6BVX5"/>
<dbReference type="Proteomes" id="UP000807342">
    <property type="component" value="Unassembled WGS sequence"/>
</dbReference>
<name>A0A9P6BVX5_9AGAR</name>
<sequence length="174" mass="18120">MGLVPFVWRDAIQDDLNTMCFQIMDQMPTSPAPASTPSGSSTLPEDASDNDNELADIINSVTTIGQWCQENVKVIVGDVEHCNALKSNIHLLTDIFGLIPAPHQCPTPPPCSLPHWSDNNIPMEPPAPICTFSEAASQTPASSHEATCPLPPPPAAVASLPAAAASSASAGPCG</sequence>
<dbReference type="EMBL" id="MU153044">
    <property type="protein sequence ID" value="KAF9439988.1"/>
    <property type="molecule type" value="Genomic_DNA"/>
</dbReference>
<gene>
    <name evidence="2" type="ORF">P691DRAFT_768482</name>
</gene>
<protein>
    <submittedName>
        <fullName evidence="2">Uncharacterized protein</fullName>
    </submittedName>
</protein>
<comment type="caution">
    <text evidence="2">The sequence shown here is derived from an EMBL/GenBank/DDBJ whole genome shotgun (WGS) entry which is preliminary data.</text>
</comment>
<organism evidence="2 3">
    <name type="scientific">Macrolepiota fuliginosa MF-IS2</name>
    <dbReference type="NCBI Taxonomy" id="1400762"/>
    <lineage>
        <taxon>Eukaryota</taxon>
        <taxon>Fungi</taxon>
        <taxon>Dikarya</taxon>
        <taxon>Basidiomycota</taxon>
        <taxon>Agaricomycotina</taxon>
        <taxon>Agaricomycetes</taxon>
        <taxon>Agaricomycetidae</taxon>
        <taxon>Agaricales</taxon>
        <taxon>Agaricineae</taxon>
        <taxon>Agaricaceae</taxon>
        <taxon>Macrolepiota</taxon>
    </lineage>
</organism>
<keyword evidence="3" id="KW-1185">Reference proteome</keyword>
<evidence type="ECO:0000313" key="3">
    <source>
        <dbReference type="Proteomes" id="UP000807342"/>
    </source>
</evidence>
<accession>A0A9P6BVX5</accession>
<evidence type="ECO:0000256" key="1">
    <source>
        <dbReference type="SAM" id="MobiDB-lite"/>
    </source>
</evidence>
<feature type="region of interest" description="Disordered" evidence="1">
    <location>
        <begin position="27"/>
        <end position="50"/>
    </location>
</feature>